<dbReference type="InterPro" id="IPR033879">
    <property type="entry name" value="UPP_Pase"/>
</dbReference>
<dbReference type="EMBL" id="JBAWSX010000017">
    <property type="protein sequence ID" value="MEI4803706.1"/>
    <property type="molecule type" value="Genomic_DNA"/>
</dbReference>
<dbReference type="Proteomes" id="UP001372526">
    <property type="component" value="Unassembled WGS sequence"/>
</dbReference>
<evidence type="ECO:0000259" key="2">
    <source>
        <dbReference type="SMART" id="SM00014"/>
    </source>
</evidence>
<reference evidence="3 4" key="1">
    <citation type="submission" date="2024-01" db="EMBL/GenBank/DDBJ databases">
        <title>Seven novel Bacillus-like species.</title>
        <authorList>
            <person name="Liu G."/>
        </authorList>
    </citation>
    <scope>NUCLEOTIDE SEQUENCE [LARGE SCALE GENOMIC DNA]</scope>
    <source>
        <strain evidence="3 4">FJAT-51639</strain>
    </source>
</reference>
<dbReference type="CDD" id="cd03385">
    <property type="entry name" value="PAP2_BcrC_like"/>
    <property type="match status" value="1"/>
</dbReference>
<sequence>MVLQSIDYEIFQWINSYVYKYPFLDKMMIFFAEYAQYILIVALLVLWITNKENRVTVFQALFACSLAFTINRVIELFFYRDRPFVSHHIKQLVDHTANSSFPSDHATAAFVITVTIWLCSRGNTFMWIIFGMGIAFSRIWVGVHYPLDVLAGIILGVCTALLVHYRIMKMNLINKITSYSLFQK</sequence>
<gene>
    <name evidence="3" type="ORF">WAZ07_21165</name>
</gene>
<keyword evidence="1" id="KW-0472">Membrane</keyword>
<accession>A0ABU8FP69</accession>
<feature type="domain" description="Phosphatidic acid phosphatase type 2/haloperoxidase" evidence="2">
    <location>
        <begin position="55"/>
        <end position="164"/>
    </location>
</feature>
<proteinExistence type="predicted"/>
<evidence type="ECO:0000313" key="4">
    <source>
        <dbReference type="Proteomes" id="UP001372526"/>
    </source>
</evidence>
<feature type="transmembrane region" description="Helical" evidence="1">
    <location>
        <begin position="27"/>
        <end position="48"/>
    </location>
</feature>
<comment type="caution">
    <text evidence="3">The sequence shown here is derived from an EMBL/GenBank/DDBJ whole genome shotgun (WGS) entry which is preliminary data.</text>
</comment>
<feature type="transmembrane region" description="Helical" evidence="1">
    <location>
        <begin position="149"/>
        <end position="167"/>
    </location>
</feature>
<dbReference type="InterPro" id="IPR036938">
    <property type="entry name" value="PAP2/HPO_sf"/>
</dbReference>
<dbReference type="InterPro" id="IPR000326">
    <property type="entry name" value="PAP2/HPO"/>
</dbReference>
<name>A0ABU8FP69_9BACI</name>
<dbReference type="PANTHER" id="PTHR14969:SF58">
    <property type="entry name" value="UNDECAPRENYL-DIPHOSPHATASE BCRC"/>
    <property type="match status" value="1"/>
</dbReference>
<protein>
    <submittedName>
        <fullName evidence="3">Undecaprenyl-diphosphatase</fullName>
    </submittedName>
</protein>
<dbReference type="SMART" id="SM00014">
    <property type="entry name" value="acidPPc"/>
    <property type="match status" value="1"/>
</dbReference>
<evidence type="ECO:0000256" key="1">
    <source>
        <dbReference type="SAM" id="Phobius"/>
    </source>
</evidence>
<keyword evidence="1" id="KW-1133">Transmembrane helix</keyword>
<dbReference type="Gene3D" id="1.20.144.10">
    <property type="entry name" value="Phosphatidic acid phosphatase type 2/haloperoxidase"/>
    <property type="match status" value="1"/>
</dbReference>
<dbReference type="SUPFAM" id="SSF48317">
    <property type="entry name" value="Acid phosphatase/Vanadium-dependent haloperoxidase"/>
    <property type="match status" value="1"/>
</dbReference>
<dbReference type="PANTHER" id="PTHR14969">
    <property type="entry name" value="SPHINGOSINE-1-PHOSPHATE PHOSPHOHYDROLASE"/>
    <property type="match status" value="1"/>
</dbReference>
<keyword evidence="4" id="KW-1185">Reference proteome</keyword>
<dbReference type="Pfam" id="PF01569">
    <property type="entry name" value="PAP2"/>
    <property type="match status" value="1"/>
</dbReference>
<dbReference type="RefSeq" id="WP_090911390.1">
    <property type="nucleotide sequence ID" value="NZ_JBAWSX010000017.1"/>
</dbReference>
<evidence type="ECO:0000313" key="3">
    <source>
        <dbReference type="EMBL" id="MEI4803706.1"/>
    </source>
</evidence>
<keyword evidence="1" id="KW-0812">Transmembrane</keyword>
<organism evidence="3 4">
    <name type="scientific">Bacillus bruguierae</name>
    <dbReference type="NCBI Taxonomy" id="3127667"/>
    <lineage>
        <taxon>Bacteria</taxon>
        <taxon>Bacillati</taxon>
        <taxon>Bacillota</taxon>
        <taxon>Bacilli</taxon>
        <taxon>Bacillales</taxon>
        <taxon>Bacillaceae</taxon>
        <taxon>Bacillus</taxon>
    </lineage>
</organism>